<reference evidence="2 3" key="1">
    <citation type="submission" date="2020-04" db="EMBL/GenBank/DDBJ databases">
        <title>Description of novel Gluconacetobacter.</title>
        <authorList>
            <person name="Sombolestani A."/>
        </authorList>
    </citation>
    <scope>NUCLEOTIDE SEQUENCE [LARGE SCALE GENOMIC DNA]</scope>
    <source>
        <strain evidence="2 3">LMG 7603</strain>
    </source>
</reference>
<name>A0A7W4I527_GLUDI</name>
<dbReference type="PANTHER" id="PTHR39515:SF2">
    <property type="entry name" value="HTH-TYPE TRANSCRIPTIONAL REGULATOR RV0880"/>
    <property type="match status" value="1"/>
</dbReference>
<dbReference type="PROSITE" id="PS50995">
    <property type="entry name" value="HTH_MARR_2"/>
    <property type="match status" value="1"/>
</dbReference>
<dbReference type="SUPFAM" id="SSF46785">
    <property type="entry name" value="Winged helix' DNA-binding domain"/>
    <property type="match status" value="1"/>
</dbReference>
<keyword evidence="2" id="KW-0238">DNA-binding</keyword>
<dbReference type="GO" id="GO:0003677">
    <property type="term" value="F:DNA binding"/>
    <property type="evidence" value="ECO:0007669"/>
    <property type="project" value="UniProtKB-KW"/>
</dbReference>
<dbReference type="InterPro" id="IPR036388">
    <property type="entry name" value="WH-like_DNA-bd_sf"/>
</dbReference>
<dbReference type="Proteomes" id="UP000550787">
    <property type="component" value="Unassembled WGS sequence"/>
</dbReference>
<dbReference type="EMBL" id="JABEQG010000015">
    <property type="protein sequence ID" value="MBB2156529.1"/>
    <property type="molecule type" value="Genomic_DNA"/>
</dbReference>
<accession>A0A7W4I527</accession>
<dbReference type="AlphaFoldDB" id="A0A7W4I527"/>
<comment type="caution">
    <text evidence="2">The sequence shown here is derived from an EMBL/GenBank/DDBJ whole genome shotgun (WGS) entry which is preliminary data.</text>
</comment>
<proteinExistence type="predicted"/>
<evidence type="ECO:0000259" key="1">
    <source>
        <dbReference type="PROSITE" id="PS50995"/>
    </source>
</evidence>
<dbReference type="Pfam" id="PF12802">
    <property type="entry name" value="MarR_2"/>
    <property type="match status" value="1"/>
</dbReference>
<dbReference type="SMART" id="SM00347">
    <property type="entry name" value="HTH_MARR"/>
    <property type="match status" value="1"/>
</dbReference>
<dbReference type="PANTHER" id="PTHR39515">
    <property type="entry name" value="CONSERVED PROTEIN"/>
    <property type="match status" value="1"/>
</dbReference>
<organism evidence="2 3">
    <name type="scientific">Gluconacetobacter diazotrophicus</name>
    <name type="common">Acetobacter diazotrophicus</name>
    <dbReference type="NCBI Taxonomy" id="33996"/>
    <lineage>
        <taxon>Bacteria</taxon>
        <taxon>Pseudomonadati</taxon>
        <taxon>Pseudomonadota</taxon>
        <taxon>Alphaproteobacteria</taxon>
        <taxon>Acetobacterales</taxon>
        <taxon>Acetobacteraceae</taxon>
        <taxon>Gluconacetobacter</taxon>
    </lineage>
</organism>
<dbReference type="Gene3D" id="1.10.287.100">
    <property type="match status" value="1"/>
</dbReference>
<feature type="domain" description="HTH marR-type" evidence="1">
    <location>
        <begin position="2"/>
        <end position="139"/>
    </location>
</feature>
<protein>
    <submittedName>
        <fullName evidence="2">Winged helix DNA-binding protein</fullName>
    </submittedName>
</protein>
<dbReference type="GO" id="GO:0003700">
    <property type="term" value="F:DNA-binding transcription factor activity"/>
    <property type="evidence" value="ECO:0007669"/>
    <property type="project" value="InterPro"/>
</dbReference>
<dbReference type="InterPro" id="IPR052526">
    <property type="entry name" value="HTH-type_Bedaq_tolerance"/>
</dbReference>
<dbReference type="InterPro" id="IPR036390">
    <property type="entry name" value="WH_DNA-bd_sf"/>
</dbReference>
<gene>
    <name evidence="2" type="ORF">HLH33_09440</name>
</gene>
<dbReference type="Gene3D" id="1.10.10.10">
    <property type="entry name" value="Winged helix-like DNA-binding domain superfamily/Winged helix DNA-binding domain"/>
    <property type="match status" value="1"/>
</dbReference>
<evidence type="ECO:0000313" key="2">
    <source>
        <dbReference type="EMBL" id="MBB2156529.1"/>
    </source>
</evidence>
<sequence length="156" mass="17531">MRATASPEITRLREQLTLVARRLRQEARNDPESWTRMLIISAIDRLDDKATPSTIARMEDMRSSQVAAVLRDLEASGLVERHPDGTDRRVTRLVLTAAGHVILTESRHRRDTWLANAIATRLTCEESRLLMQAGQLLERLAVSGVDSPDRHADPST</sequence>
<dbReference type="InterPro" id="IPR000835">
    <property type="entry name" value="HTH_MarR-typ"/>
</dbReference>
<evidence type="ECO:0000313" key="3">
    <source>
        <dbReference type="Proteomes" id="UP000550787"/>
    </source>
</evidence>